<dbReference type="AlphaFoldDB" id="A0A8X8XSG6"/>
<reference evidence="3" key="2">
    <citation type="submission" date="2020-08" db="EMBL/GenBank/DDBJ databases">
        <title>Plant Genome Project.</title>
        <authorList>
            <person name="Zhang R.-G."/>
        </authorList>
    </citation>
    <scope>NUCLEOTIDE SEQUENCE</scope>
    <source>
        <strain evidence="3">Huo1</strain>
        <tissue evidence="3">Leaf</tissue>
    </source>
</reference>
<evidence type="ECO:0000313" key="3">
    <source>
        <dbReference type="EMBL" id="KAG6419700.1"/>
    </source>
</evidence>
<keyword evidence="1" id="KW-0175">Coiled coil</keyword>
<dbReference type="Proteomes" id="UP000298416">
    <property type="component" value="Unassembled WGS sequence"/>
</dbReference>
<reference evidence="3" key="1">
    <citation type="submission" date="2018-01" db="EMBL/GenBank/DDBJ databases">
        <authorList>
            <person name="Mao J.F."/>
        </authorList>
    </citation>
    <scope>NUCLEOTIDE SEQUENCE</scope>
    <source>
        <strain evidence="3">Huo1</strain>
        <tissue evidence="3">Leaf</tissue>
    </source>
</reference>
<protein>
    <submittedName>
        <fullName evidence="3">Uncharacterized protein</fullName>
    </submittedName>
</protein>
<comment type="caution">
    <text evidence="3">The sequence shown here is derived from an EMBL/GenBank/DDBJ whole genome shotgun (WGS) entry which is preliminary data.</text>
</comment>
<evidence type="ECO:0000256" key="2">
    <source>
        <dbReference type="SAM" id="MobiDB-lite"/>
    </source>
</evidence>
<name>A0A8X8XSG6_SALSN</name>
<evidence type="ECO:0000313" key="4">
    <source>
        <dbReference type="Proteomes" id="UP000298416"/>
    </source>
</evidence>
<dbReference type="EMBL" id="PNBA02000006">
    <property type="protein sequence ID" value="KAG6419700.1"/>
    <property type="molecule type" value="Genomic_DNA"/>
</dbReference>
<feature type="coiled-coil region" evidence="1">
    <location>
        <begin position="123"/>
        <end position="167"/>
    </location>
</feature>
<feature type="region of interest" description="Disordered" evidence="2">
    <location>
        <begin position="86"/>
        <end position="117"/>
    </location>
</feature>
<organism evidence="3">
    <name type="scientific">Salvia splendens</name>
    <name type="common">Scarlet sage</name>
    <dbReference type="NCBI Taxonomy" id="180675"/>
    <lineage>
        <taxon>Eukaryota</taxon>
        <taxon>Viridiplantae</taxon>
        <taxon>Streptophyta</taxon>
        <taxon>Embryophyta</taxon>
        <taxon>Tracheophyta</taxon>
        <taxon>Spermatophyta</taxon>
        <taxon>Magnoliopsida</taxon>
        <taxon>eudicotyledons</taxon>
        <taxon>Gunneridae</taxon>
        <taxon>Pentapetalae</taxon>
        <taxon>asterids</taxon>
        <taxon>lamiids</taxon>
        <taxon>Lamiales</taxon>
        <taxon>Lamiaceae</taxon>
        <taxon>Nepetoideae</taxon>
        <taxon>Mentheae</taxon>
        <taxon>Salviinae</taxon>
        <taxon>Salvia</taxon>
        <taxon>Salvia subgen. Calosphace</taxon>
        <taxon>core Calosphace</taxon>
    </lineage>
</organism>
<gene>
    <name evidence="3" type="ORF">SASPL_116210</name>
</gene>
<dbReference type="PANTHER" id="PTHR37614:SF2">
    <property type="entry name" value="OS02G0121400 PROTEIN"/>
    <property type="match status" value="1"/>
</dbReference>
<dbReference type="PANTHER" id="PTHR37614">
    <property type="entry name" value="OS02G0121400 PROTEIN"/>
    <property type="match status" value="1"/>
</dbReference>
<sequence>MEQSADSRSSLISSANEDEFAVCRILLGLRKLLSLSESLSDHNWGCRRRRSCLVSPPSLISASSLPENRIEEACLPLKAEEEEAAAVSSPETPLSFPPSECDDRHKHSSKKNSKKRPLDLQLREGYLDMINRLTERKELLSREIKKVKKFHNELKAYNSQLKSFKQAEMRRDHVLRLGGVRDFDLNRPAEEAFGDVEVCQPFDATAADKRARSAEARMKRMKIIKNKSRFRKY</sequence>
<proteinExistence type="predicted"/>
<evidence type="ECO:0000256" key="1">
    <source>
        <dbReference type="SAM" id="Coils"/>
    </source>
</evidence>
<keyword evidence="4" id="KW-1185">Reference proteome</keyword>
<accession>A0A8X8XSG6</accession>
<feature type="compositionally biased region" description="Basic residues" evidence="2">
    <location>
        <begin position="106"/>
        <end position="115"/>
    </location>
</feature>